<evidence type="ECO:0000256" key="6">
    <source>
        <dbReference type="ARBA" id="ARBA00038091"/>
    </source>
</evidence>
<dbReference type="Proteomes" id="UP000069241">
    <property type="component" value="Chromosome"/>
</dbReference>
<evidence type="ECO:0000256" key="2">
    <source>
        <dbReference type="ARBA" id="ARBA00022490"/>
    </source>
</evidence>
<dbReference type="PROSITE" id="PS50890">
    <property type="entry name" value="PUA"/>
    <property type="match status" value="1"/>
</dbReference>
<keyword evidence="3 9" id="KW-0489">Methyltransferase</keyword>
<keyword evidence="4 9" id="KW-0808">Transferase</keyword>
<evidence type="ECO:0000256" key="4">
    <source>
        <dbReference type="ARBA" id="ARBA00022679"/>
    </source>
</evidence>
<dbReference type="Gene3D" id="2.30.130.10">
    <property type="entry name" value="PUA domain"/>
    <property type="match status" value="1"/>
</dbReference>
<dbReference type="SUPFAM" id="SSF53335">
    <property type="entry name" value="S-adenosyl-L-methionine-dependent methyltransferases"/>
    <property type="match status" value="1"/>
</dbReference>
<dbReference type="CDD" id="cd02440">
    <property type="entry name" value="AdoMet_MTases"/>
    <property type="match status" value="1"/>
</dbReference>
<evidence type="ECO:0000313" key="9">
    <source>
        <dbReference type="EMBL" id="AMD90213.1"/>
    </source>
</evidence>
<sequence>MRKLWLKKNEDRRIRAGHLWVFSNEVDTQKSPLTDFTPGEEATLCDARGAPLGSVCLNPASLICARLHAHRADAPLDKTLLHERLSRALILRQRLFPEPWYRLCHGEGDFLPGLVIDRYGEHCTLQISTAGMESRKEFIVQCLDELLAPASLLFDNDLAARGLEGLSRETQSRGDLPERLEVPENGCRFFAPCATGQKTGWFYDQRANRRELARYADGADVLDIFCYAGGFGVTAAAAGAASVTFLDASPQALALARENAAVNAPVPAGKGAVETICGDAFHQLNELYEEGRRFSLISLDPPAFIKRRKDAAQGLAAYRKINGLAMRLLTPGGVLASSSCSHHLAAEALRGCVAQAASRRRLHARLVYAGGQGPDHPVHAAMPETAYLKCFIAQVG</sequence>
<protein>
    <submittedName>
        <fullName evidence="9">SAM-dependent methyltransferase</fullName>
    </submittedName>
</protein>
<evidence type="ECO:0000259" key="8">
    <source>
        <dbReference type="Pfam" id="PF17785"/>
    </source>
</evidence>
<dbReference type="STRING" id="44742.AXF13_08800"/>
<dbReference type="InterPro" id="IPR015947">
    <property type="entry name" value="PUA-like_sf"/>
</dbReference>
<name>A0A109W4D5_9BACT</name>
<dbReference type="CDD" id="cd21153">
    <property type="entry name" value="PUA_RlmI"/>
    <property type="match status" value="1"/>
</dbReference>
<keyword evidence="2" id="KW-0963">Cytoplasm</keyword>
<evidence type="ECO:0000256" key="3">
    <source>
        <dbReference type="ARBA" id="ARBA00022603"/>
    </source>
</evidence>
<dbReference type="Pfam" id="PF17785">
    <property type="entry name" value="PUA_3"/>
    <property type="match status" value="1"/>
</dbReference>
<dbReference type="InterPro" id="IPR041532">
    <property type="entry name" value="RlmI-like_PUA"/>
</dbReference>
<dbReference type="PANTHER" id="PTHR42873">
    <property type="entry name" value="RIBOSOMAL RNA LARGE SUBUNIT METHYLTRANSFERASE"/>
    <property type="match status" value="1"/>
</dbReference>
<comment type="similarity">
    <text evidence="6">Belongs to the methyltransferase superfamily. RlmI family.</text>
</comment>
<dbReference type="KEGG" id="dfi:AXF13_08800"/>
<reference evidence="10" key="1">
    <citation type="submission" date="2016-02" db="EMBL/GenBank/DDBJ databases">
        <authorList>
            <person name="Holder M.E."/>
            <person name="Ajami N.J."/>
            <person name="Petrosino J.F."/>
        </authorList>
    </citation>
    <scope>NUCLEOTIDE SEQUENCE [LARGE SCALE GENOMIC DNA]</scope>
    <source>
        <strain evidence="10">CCUG 45958</strain>
    </source>
</reference>
<evidence type="ECO:0000256" key="1">
    <source>
        <dbReference type="ARBA" id="ARBA00004496"/>
    </source>
</evidence>
<dbReference type="GO" id="GO:0032259">
    <property type="term" value="P:methylation"/>
    <property type="evidence" value="ECO:0007669"/>
    <property type="project" value="UniProtKB-KW"/>
</dbReference>
<feature type="domain" description="RlmI-like PUA" evidence="8">
    <location>
        <begin position="5"/>
        <end position="67"/>
    </location>
</feature>
<feature type="domain" description="S-adenosylmethionine-dependent methyltransferase" evidence="7">
    <location>
        <begin position="177"/>
        <end position="349"/>
    </location>
</feature>
<dbReference type="Gene3D" id="3.40.50.150">
    <property type="entry name" value="Vaccinia Virus protein VP39"/>
    <property type="match status" value="1"/>
</dbReference>
<proteinExistence type="inferred from homology"/>
<dbReference type="PANTHER" id="PTHR42873:SF1">
    <property type="entry name" value="S-ADENOSYLMETHIONINE-DEPENDENT METHYLTRANSFERASE DOMAIN-CONTAINING PROTEIN"/>
    <property type="match status" value="1"/>
</dbReference>
<dbReference type="GO" id="GO:0003723">
    <property type="term" value="F:RNA binding"/>
    <property type="evidence" value="ECO:0007669"/>
    <property type="project" value="InterPro"/>
</dbReference>
<dbReference type="Gene3D" id="3.30.750.80">
    <property type="entry name" value="RNA methyltransferase domain (HRMD) like"/>
    <property type="match status" value="1"/>
</dbReference>
<dbReference type="InterPro" id="IPR019614">
    <property type="entry name" value="SAM-dep_methyl-trfase"/>
</dbReference>
<dbReference type="CDD" id="cd11572">
    <property type="entry name" value="RlmI_M_like"/>
    <property type="match status" value="1"/>
</dbReference>
<keyword evidence="10" id="KW-1185">Reference proteome</keyword>
<dbReference type="Pfam" id="PF10672">
    <property type="entry name" value="Methyltrans_SAM"/>
    <property type="match status" value="1"/>
</dbReference>
<keyword evidence="5" id="KW-0949">S-adenosyl-L-methionine</keyword>
<evidence type="ECO:0000259" key="7">
    <source>
        <dbReference type="Pfam" id="PF10672"/>
    </source>
</evidence>
<dbReference type="InterPro" id="IPR029063">
    <property type="entry name" value="SAM-dependent_MTases_sf"/>
</dbReference>
<comment type="subcellular location">
    <subcellularLocation>
        <location evidence="1">Cytoplasm</location>
    </subcellularLocation>
</comment>
<dbReference type="RefSeq" id="WP_062252669.1">
    <property type="nucleotide sequence ID" value="NZ_CP014229.1"/>
</dbReference>
<dbReference type="EMBL" id="CP014229">
    <property type="protein sequence ID" value="AMD90213.1"/>
    <property type="molecule type" value="Genomic_DNA"/>
</dbReference>
<organism evidence="9 10">
    <name type="scientific">Desulfovibrio fairfieldensis</name>
    <dbReference type="NCBI Taxonomy" id="44742"/>
    <lineage>
        <taxon>Bacteria</taxon>
        <taxon>Pseudomonadati</taxon>
        <taxon>Thermodesulfobacteriota</taxon>
        <taxon>Desulfovibrionia</taxon>
        <taxon>Desulfovibrionales</taxon>
        <taxon>Desulfovibrionaceae</taxon>
        <taxon>Desulfovibrio</taxon>
    </lineage>
</organism>
<accession>A0A109W4D5</accession>
<evidence type="ECO:0000256" key="5">
    <source>
        <dbReference type="ARBA" id="ARBA00022691"/>
    </source>
</evidence>
<dbReference type="AlphaFoldDB" id="A0A109W4D5"/>
<dbReference type="SUPFAM" id="SSF88697">
    <property type="entry name" value="PUA domain-like"/>
    <property type="match status" value="1"/>
</dbReference>
<gene>
    <name evidence="9" type="ORF">AXF13_08800</name>
</gene>
<evidence type="ECO:0000313" key="10">
    <source>
        <dbReference type="Proteomes" id="UP000069241"/>
    </source>
</evidence>
<dbReference type="GO" id="GO:0008168">
    <property type="term" value="F:methyltransferase activity"/>
    <property type="evidence" value="ECO:0007669"/>
    <property type="project" value="UniProtKB-KW"/>
</dbReference>
<dbReference type="InterPro" id="IPR036974">
    <property type="entry name" value="PUA_sf"/>
</dbReference>
<dbReference type="GO" id="GO:0005737">
    <property type="term" value="C:cytoplasm"/>
    <property type="evidence" value="ECO:0007669"/>
    <property type="project" value="UniProtKB-SubCell"/>
</dbReference>